<accession>A0A0C9XE36</accession>
<feature type="compositionally biased region" description="Basic and acidic residues" evidence="1">
    <location>
        <begin position="96"/>
        <end position="109"/>
    </location>
</feature>
<proteinExistence type="predicted"/>
<dbReference type="AlphaFoldDB" id="A0A0C9XE36"/>
<organism evidence="2 3">
    <name type="scientific">Pisolithus microcarpus 441</name>
    <dbReference type="NCBI Taxonomy" id="765257"/>
    <lineage>
        <taxon>Eukaryota</taxon>
        <taxon>Fungi</taxon>
        <taxon>Dikarya</taxon>
        <taxon>Basidiomycota</taxon>
        <taxon>Agaricomycotina</taxon>
        <taxon>Agaricomycetes</taxon>
        <taxon>Agaricomycetidae</taxon>
        <taxon>Boletales</taxon>
        <taxon>Sclerodermatineae</taxon>
        <taxon>Pisolithaceae</taxon>
        <taxon>Pisolithus</taxon>
    </lineage>
</organism>
<dbReference type="Proteomes" id="UP000054018">
    <property type="component" value="Unassembled WGS sequence"/>
</dbReference>
<dbReference type="EMBL" id="KN834623">
    <property type="protein sequence ID" value="KIK10510.1"/>
    <property type="molecule type" value="Genomic_DNA"/>
</dbReference>
<evidence type="ECO:0008006" key="4">
    <source>
        <dbReference type="Google" id="ProtNLM"/>
    </source>
</evidence>
<keyword evidence="3" id="KW-1185">Reference proteome</keyword>
<protein>
    <recommendedName>
        <fullName evidence="4">HIT-type domain-containing protein</fullName>
    </recommendedName>
</protein>
<dbReference type="SUPFAM" id="SSF144232">
    <property type="entry name" value="HIT/MYND zinc finger-like"/>
    <property type="match status" value="1"/>
</dbReference>
<evidence type="ECO:0000313" key="3">
    <source>
        <dbReference type="Proteomes" id="UP000054018"/>
    </source>
</evidence>
<feature type="non-terminal residue" evidence="2">
    <location>
        <position position="217"/>
    </location>
</feature>
<evidence type="ECO:0000256" key="1">
    <source>
        <dbReference type="SAM" id="MobiDB-lite"/>
    </source>
</evidence>
<dbReference type="STRING" id="765257.A0A0C9XE36"/>
<name>A0A0C9XE36_9AGAM</name>
<sequence>MPQLKALCQICNTFESRYTCSSCRATRYCSVACCRSHTETCAKKNPSPRAEVPVSSGSSPAAQVDCCHSAEPPDSLDDPPTLRPLTSLKWPYVPDDSTHDDPLKRDDPKPLTLHQYEAIATSPSIRTLLTANPRLQALLTSIDQLRGAEREEALQRVLGIDGRQIKHGSKWQVRNVDETQMQAHETDEDIKAFRMLAEAIETAVRGGKNDVLGLDWD</sequence>
<dbReference type="HOGENOM" id="CLU_105540_0_0_1"/>
<dbReference type="Gene3D" id="3.30.60.190">
    <property type="match status" value="1"/>
</dbReference>
<gene>
    <name evidence="2" type="ORF">PISMIDRAFT_690980</name>
</gene>
<reference evidence="3" key="2">
    <citation type="submission" date="2015-01" db="EMBL/GenBank/DDBJ databases">
        <title>Evolutionary Origins and Diversification of the Mycorrhizal Mutualists.</title>
        <authorList>
            <consortium name="DOE Joint Genome Institute"/>
            <consortium name="Mycorrhizal Genomics Consortium"/>
            <person name="Kohler A."/>
            <person name="Kuo A."/>
            <person name="Nagy L.G."/>
            <person name="Floudas D."/>
            <person name="Copeland A."/>
            <person name="Barry K.W."/>
            <person name="Cichocki N."/>
            <person name="Veneault-Fourrey C."/>
            <person name="LaButti K."/>
            <person name="Lindquist E.A."/>
            <person name="Lipzen A."/>
            <person name="Lundell T."/>
            <person name="Morin E."/>
            <person name="Murat C."/>
            <person name="Riley R."/>
            <person name="Ohm R."/>
            <person name="Sun H."/>
            <person name="Tunlid A."/>
            <person name="Henrissat B."/>
            <person name="Grigoriev I.V."/>
            <person name="Hibbett D.S."/>
            <person name="Martin F."/>
        </authorList>
    </citation>
    <scope>NUCLEOTIDE SEQUENCE [LARGE SCALE GENOMIC DNA]</scope>
    <source>
        <strain evidence="3">441</strain>
    </source>
</reference>
<reference evidence="2 3" key="1">
    <citation type="submission" date="2014-04" db="EMBL/GenBank/DDBJ databases">
        <authorList>
            <consortium name="DOE Joint Genome Institute"/>
            <person name="Kuo A."/>
            <person name="Kohler A."/>
            <person name="Costa M.D."/>
            <person name="Nagy L.G."/>
            <person name="Floudas D."/>
            <person name="Copeland A."/>
            <person name="Barry K.W."/>
            <person name="Cichocki N."/>
            <person name="Veneault-Fourrey C."/>
            <person name="LaButti K."/>
            <person name="Lindquist E.A."/>
            <person name="Lipzen A."/>
            <person name="Lundell T."/>
            <person name="Morin E."/>
            <person name="Murat C."/>
            <person name="Sun H."/>
            <person name="Tunlid A."/>
            <person name="Henrissat B."/>
            <person name="Grigoriev I.V."/>
            <person name="Hibbett D.S."/>
            <person name="Martin F."/>
            <person name="Nordberg H.P."/>
            <person name="Cantor M.N."/>
            <person name="Hua S.X."/>
        </authorList>
    </citation>
    <scope>NUCLEOTIDE SEQUENCE [LARGE SCALE GENOMIC DNA]</scope>
    <source>
        <strain evidence="2 3">441</strain>
    </source>
</reference>
<evidence type="ECO:0000313" key="2">
    <source>
        <dbReference type="EMBL" id="KIK10510.1"/>
    </source>
</evidence>
<dbReference type="CDD" id="cd23024">
    <property type="entry name" value="zf-HIT_ZNHIT2-3"/>
    <property type="match status" value="1"/>
</dbReference>
<feature type="region of interest" description="Disordered" evidence="1">
    <location>
        <begin position="40"/>
        <end position="109"/>
    </location>
</feature>
<dbReference type="OrthoDB" id="18412at2759"/>